<feature type="region of interest" description="Disordered" evidence="1">
    <location>
        <begin position="1"/>
        <end position="52"/>
    </location>
</feature>
<dbReference type="EMBL" id="CP000573">
    <property type="protein sequence ID" value="ABN94126.1"/>
    <property type="molecule type" value="Genomic_DNA"/>
</dbReference>
<dbReference type="KEGG" id="bpl:BURPS1106A_A1344"/>
<evidence type="ECO:0000313" key="3">
    <source>
        <dbReference type="Proteomes" id="UP000006738"/>
    </source>
</evidence>
<name>A3P4W9_BURP0</name>
<protein>
    <submittedName>
        <fullName evidence="2">Sensor kinase protein</fullName>
    </submittedName>
</protein>
<dbReference type="Proteomes" id="UP000006738">
    <property type="component" value="Chromosome II"/>
</dbReference>
<dbReference type="GO" id="GO:0016301">
    <property type="term" value="F:kinase activity"/>
    <property type="evidence" value="ECO:0007669"/>
    <property type="project" value="UniProtKB-KW"/>
</dbReference>
<gene>
    <name evidence="2" type="ordered locus">BURPS1106A_A1344</name>
</gene>
<organism evidence="2 3">
    <name type="scientific">Burkholderia pseudomallei (strain 1106a)</name>
    <dbReference type="NCBI Taxonomy" id="357348"/>
    <lineage>
        <taxon>Bacteria</taxon>
        <taxon>Pseudomonadati</taxon>
        <taxon>Pseudomonadota</taxon>
        <taxon>Betaproteobacteria</taxon>
        <taxon>Burkholderiales</taxon>
        <taxon>Burkholderiaceae</taxon>
        <taxon>Burkholderia</taxon>
        <taxon>pseudomallei group</taxon>
    </lineage>
</organism>
<reference evidence="3" key="1">
    <citation type="submission" date="2007-02" db="EMBL/GenBank/DDBJ databases">
        <authorList>
            <person name="DeShazer D."/>
            <person name="Woods D.E."/>
            <person name="Nierman W.C."/>
        </authorList>
    </citation>
    <scope>NUCLEOTIDE SEQUENCE [LARGE SCALE GENOMIC DNA]</scope>
    <source>
        <strain evidence="3">1106a</strain>
    </source>
</reference>
<evidence type="ECO:0000256" key="1">
    <source>
        <dbReference type="SAM" id="MobiDB-lite"/>
    </source>
</evidence>
<keyword evidence="2" id="KW-0808">Transferase</keyword>
<evidence type="ECO:0000313" key="2">
    <source>
        <dbReference type="EMBL" id="ABN94126.1"/>
    </source>
</evidence>
<dbReference type="HOGENOM" id="CLU_1881823_0_0_4"/>
<keyword evidence="2" id="KW-0418">Kinase</keyword>
<dbReference type="AlphaFoldDB" id="A3P4W9"/>
<proteinExistence type="predicted"/>
<sequence>MPAPLRPLPEHERRAGDSSNECLPPRRPPAGSRCAPARATNAPRVAPTHAAVKRTETRARALLRHGASPPPCPRVDRSKTRRLAGRAFDRPFHTAVLAFPRLSQKYPQTGRSLHEKCSYFCAARDYIFGKTIKNC</sequence>
<accession>A3P4W9</accession>